<keyword evidence="4" id="KW-1003">Cell membrane</keyword>
<feature type="transmembrane region" description="Helical" evidence="8">
    <location>
        <begin position="405"/>
        <end position="427"/>
    </location>
</feature>
<keyword evidence="3" id="KW-0813">Transport</keyword>
<feature type="transmembrane region" description="Helical" evidence="8">
    <location>
        <begin position="482"/>
        <end position="509"/>
    </location>
</feature>
<dbReference type="Gene3D" id="1.20.1640.10">
    <property type="entry name" value="Multidrug efflux transporter AcrB transmembrane domain"/>
    <property type="match status" value="2"/>
</dbReference>
<feature type="transmembrane region" description="Helical" evidence="8">
    <location>
        <begin position="1002"/>
        <end position="1029"/>
    </location>
</feature>
<dbReference type="InterPro" id="IPR001036">
    <property type="entry name" value="Acrflvin-R"/>
</dbReference>
<evidence type="ECO:0000256" key="3">
    <source>
        <dbReference type="ARBA" id="ARBA00022448"/>
    </source>
</evidence>
<dbReference type="GO" id="GO:0042910">
    <property type="term" value="F:xenobiotic transmembrane transporter activity"/>
    <property type="evidence" value="ECO:0007669"/>
    <property type="project" value="TreeGrafter"/>
</dbReference>
<dbReference type="NCBIfam" id="TIGR00914">
    <property type="entry name" value="2A0601"/>
    <property type="match status" value="1"/>
</dbReference>
<name>A0A848LNE2_9BACT</name>
<organism evidence="9 10">
    <name type="scientific">Pyxidicoccus fallax</name>
    <dbReference type="NCBI Taxonomy" id="394095"/>
    <lineage>
        <taxon>Bacteria</taxon>
        <taxon>Pseudomonadati</taxon>
        <taxon>Myxococcota</taxon>
        <taxon>Myxococcia</taxon>
        <taxon>Myxococcales</taxon>
        <taxon>Cystobacterineae</taxon>
        <taxon>Myxococcaceae</taxon>
        <taxon>Pyxidicoccus</taxon>
    </lineage>
</organism>
<evidence type="ECO:0000256" key="4">
    <source>
        <dbReference type="ARBA" id="ARBA00022475"/>
    </source>
</evidence>
<dbReference type="GO" id="GO:0005886">
    <property type="term" value="C:plasma membrane"/>
    <property type="evidence" value="ECO:0007669"/>
    <property type="project" value="UniProtKB-SubCell"/>
</dbReference>
<dbReference type="Gene3D" id="3.30.70.1440">
    <property type="entry name" value="Multidrug efflux transporter AcrB pore domain"/>
    <property type="match status" value="1"/>
</dbReference>
<keyword evidence="10" id="KW-1185">Reference proteome</keyword>
<dbReference type="SUPFAM" id="SSF82866">
    <property type="entry name" value="Multidrug efflux transporter AcrB transmembrane domain"/>
    <property type="match status" value="2"/>
</dbReference>
<dbReference type="Proteomes" id="UP000518300">
    <property type="component" value="Unassembled WGS sequence"/>
</dbReference>
<dbReference type="InterPro" id="IPR027463">
    <property type="entry name" value="AcrB_DN_DC_subdom"/>
</dbReference>
<dbReference type="PRINTS" id="PR00702">
    <property type="entry name" value="ACRIFLAVINRP"/>
</dbReference>
<feature type="transmembrane region" description="Helical" evidence="8">
    <location>
        <begin position="976"/>
        <end position="996"/>
    </location>
</feature>
<protein>
    <submittedName>
        <fullName evidence="9">Efflux RND transporter permease subunit</fullName>
    </submittedName>
</protein>
<reference evidence="9 10" key="1">
    <citation type="submission" date="2020-04" db="EMBL/GenBank/DDBJ databases">
        <title>Draft genome of Pyxidicoccus fallax type strain.</title>
        <authorList>
            <person name="Whitworth D.E."/>
        </authorList>
    </citation>
    <scope>NUCLEOTIDE SEQUENCE [LARGE SCALE GENOMIC DNA]</scope>
    <source>
        <strain evidence="9 10">DSM 14698</strain>
    </source>
</reference>
<dbReference type="PANTHER" id="PTHR32063:SF4">
    <property type="entry name" value="SLR6043 PROTEIN"/>
    <property type="match status" value="1"/>
</dbReference>
<feature type="transmembrane region" description="Helical" evidence="8">
    <location>
        <begin position="543"/>
        <end position="562"/>
    </location>
</feature>
<dbReference type="EMBL" id="JABBJJ010000172">
    <property type="protein sequence ID" value="NMO19199.1"/>
    <property type="molecule type" value="Genomic_DNA"/>
</dbReference>
<gene>
    <name evidence="9" type="ORF">HG543_30665</name>
</gene>
<dbReference type="PANTHER" id="PTHR32063">
    <property type="match status" value="1"/>
</dbReference>
<feature type="transmembrane region" description="Helical" evidence="8">
    <location>
        <begin position="926"/>
        <end position="948"/>
    </location>
</feature>
<comment type="caution">
    <text evidence="9">The sequence shown here is derived from an EMBL/GenBank/DDBJ whole genome shotgun (WGS) entry which is preliminary data.</text>
</comment>
<dbReference type="SUPFAM" id="SSF82693">
    <property type="entry name" value="Multidrug efflux transporter AcrB pore domain, PN1, PN2, PC1 and PC2 subdomains"/>
    <property type="match status" value="3"/>
</dbReference>
<feature type="transmembrane region" description="Helical" evidence="8">
    <location>
        <begin position="374"/>
        <end position="393"/>
    </location>
</feature>
<evidence type="ECO:0000256" key="5">
    <source>
        <dbReference type="ARBA" id="ARBA00022692"/>
    </source>
</evidence>
<comment type="similarity">
    <text evidence="2">Belongs to the resistance-nodulation-cell division (RND) (TC 2.A.6) family.</text>
</comment>
<evidence type="ECO:0000256" key="1">
    <source>
        <dbReference type="ARBA" id="ARBA00004651"/>
    </source>
</evidence>
<dbReference type="AlphaFoldDB" id="A0A848LNE2"/>
<keyword evidence="6 8" id="KW-1133">Transmembrane helix</keyword>
<keyword evidence="5 8" id="KW-0812">Transmembrane</keyword>
<evidence type="ECO:0000313" key="9">
    <source>
        <dbReference type="EMBL" id="NMO19199.1"/>
    </source>
</evidence>
<feature type="transmembrane region" description="Helical" evidence="8">
    <location>
        <begin position="349"/>
        <end position="369"/>
    </location>
</feature>
<keyword evidence="7 8" id="KW-0472">Membrane</keyword>
<sequence>MKAMRTETDASPSIVDRVLRASFGRPGLTVVLALALSAFGAVALQGLRRDVFPDLSAPIFNVIVQNAAMGAEELETAVAIPLEVALAGLPDVRRIRSTSQLGVTQVTVEFEPDADYFRSRQYVAERVAQAQGELPPGTDAPLVSSLTGRLNEVFEFTLEAEPGAADLMTLRDLAEFEVKNRLLAVPGVAGVERLGGYLRQFQVQLDPDQMVARGITLDAVEHALEGANLNASGGFVVQGPMEWTVRAVGRAQTVEDLNGTVVALRGGTPVLLGDVADIREAPALRRGIAHRLKGEVVSCRIIKQFGADTQQVAAGVRDALTELRQSLPKGVHLRVVYDQSQLVDSALGGVSRAILLGAFLVVLVLFGLLGDWRAALIVTLTLPLSLALAGVLLKATGIGINTMTLGGLAIAVGLLVDAAIIVTENIVHDLREGAGRRPRREEALAASLEVGRPIAFATLIVVAVFIPLFAMTGIEGRMYQPLAAAVVACLTASLALALTLVPVASGLFLRAPRPDAPEDVWLVRKVKAVYAPLLEACMRRAGLVRLVALAVTVPALGLAFVVGSDFMPRLDEGALLLQTVLPPEASLEEVDRLNHLVEDVLLGFPEVDDVVRRTGRAERTEDPMPHTLSDVLVVLKPERGRSLEQLEVDMREAVEKVPGVSTLFTTPLGMRIDEGLGGSPADLSVRIFGPDLETLAGLAERARAIMAKVEGVEDLRAEKLSGLPQLRITVNRAAVARVGLTPGDVIRAVRVGLVGQESSQVWKGQRRYDLMLRLADHRRGDANAIRNLLIDGHDGTRIPLSQLADIEETFGAGSIRREAGSRRIAVEAGVSGRDLGSTAAEVRERLAEELKLPTGYFLDVGGRVESQERAAKSLMVAIAVAILAVVILLYLALGSMSEALVIVATLPDAFVGGILALLIAGETWNVSSLVGLIGLFGIAVQNGLVLVAQTKLVMARGKPFAEALREASISRVRPKLMTACTAILGLLPLLVLPLHGTEVERPLAVVMVGGLVTSTLFTLLVLPTFYAFVHGLRERVRTRFAARSTEQG</sequence>
<dbReference type="SUPFAM" id="SSF82714">
    <property type="entry name" value="Multidrug efflux transporter AcrB TolC docking domain, DN and DC subdomains"/>
    <property type="match status" value="2"/>
</dbReference>
<evidence type="ECO:0000313" key="10">
    <source>
        <dbReference type="Proteomes" id="UP000518300"/>
    </source>
</evidence>
<evidence type="ECO:0000256" key="8">
    <source>
        <dbReference type="SAM" id="Phobius"/>
    </source>
</evidence>
<dbReference type="InterPro" id="IPR004763">
    <property type="entry name" value="CusA-like"/>
</dbReference>
<evidence type="ECO:0000256" key="7">
    <source>
        <dbReference type="ARBA" id="ARBA00023136"/>
    </source>
</evidence>
<proteinExistence type="inferred from homology"/>
<accession>A0A848LNE2</accession>
<evidence type="ECO:0000256" key="2">
    <source>
        <dbReference type="ARBA" id="ARBA00010942"/>
    </source>
</evidence>
<feature type="transmembrane region" description="Helical" evidence="8">
    <location>
        <begin position="448"/>
        <end position="470"/>
    </location>
</feature>
<dbReference type="Pfam" id="PF00873">
    <property type="entry name" value="ACR_tran"/>
    <property type="match status" value="1"/>
</dbReference>
<comment type="subcellular location">
    <subcellularLocation>
        <location evidence="1">Cell membrane</location>
        <topology evidence="1">Multi-pass membrane protein</topology>
    </subcellularLocation>
</comment>
<feature type="transmembrane region" description="Helical" evidence="8">
    <location>
        <begin position="874"/>
        <end position="893"/>
    </location>
</feature>
<dbReference type="GO" id="GO:0008324">
    <property type="term" value="F:monoatomic cation transmembrane transporter activity"/>
    <property type="evidence" value="ECO:0007669"/>
    <property type="project" value="InterPro"/>
</dbReference>
<feature type="transmembrane region" description="Helical" evidence="8">
    <location>
        <begin position="900"/>
        <end position="920"/>
    </location>
</feature>
<dbReference type="Gene3D" id="3.30.2090.10">
    <property type="entry name" value="Multidrug efflux transporter AcrB TolC docking domain, DN and DC subdomains"/>
    <property type="match status" value="2"/>
</dbReference>
<dbReference type="Gene3D" id="3.30.70.1430">
    <property type="entry name" value="Multidrug efflux transporter AcrB pore domain"/>
    <property type="match status" value="2"/>
</dbReference>
<evidence type="ECO:0000256" key="6">
    <source>
        <dbReference type="ARBA" id="ARBA00022989"/>
    </source>
</evidence>
<dbReference type="Gene3D" id="3.30.70.1320">
    <property type="entry name" value="Multidrug efflux transporter AcrB pore domain like"/>
    <property type="match status" value="1"/>
</dbReference>